<name>A0AAF0ECG1_9BASI</name>
<dbReference type="PANTHER" id="PTHR21286:SF0">
    <property type="entry name" value="NUCLEAR PORE COMPLEX PROTEIN NUP160"/>
    <property type="match status" value="1"/>
</dbReference>
<evidence type="ECO:0000313" key="6">
    <source>
        <dbReference type="EMBL" id="WFD22993.1"/>
    </source>
</evidence>
<dbReference type="EMBL" id="CP119902">
    <property type="protein sequence ID" value="WFD22993.1"/>
    <property type="molecule type" value="Genomic_DNA"/>
</dbReference>
<dbReference type="InterPro" id="IPR059141">
    <property type="entry name" value="Beta-prop_Nup120_160"/>
</dbReference>
<sequence length="1345" mass="144882">MRPHGIASAPLDVLRTSSDVSAYTVSSTPAASLSAAEPPSALAPAHAVQTAACEVRLLGPSALALARVLSSRTQLELCVVGSDAAVSSLLFTFPAPIIPHIGLWDDASVSDLHIVAITSAGYVYRLCIPVACLLRSTLLPPQWAHEHRLTHLADQGTAAGTATVHMVDAGLLLIACVDGTLVRVQQPYAQGRGFEGAWQEALLSPASFSLRRLFARTPATELAAAPEHALAMASHVRESDTALAFTVCRDRKLRVWNVATDALVRTVALPTSAGAVSEGPLLDAAAAPHVALFYPDDGVYSLYVIIYVPGTSACLAAYGVELEDSSSWSGGVGEVALVWTRLCDAHAQAPDTELRDMQVVPSPGAAAGRVWLLWHTGGAPLLQTTLITGMRSAPSGTAPLVLSSDDEPWTCMAPYTPYTRLHGPELEAALAQRSMPHAALFLRRLCEHGRFSATTLHAALAQEGMDVPDHGLDVPTLAAHMAARLDSSSEAWLRFTRRVEQLDRAERWPLRLCFANTEPWIVSRHALGAVHATPPGVWLAALAQRLAAAASHPDRPGARRAGEAASAEYASVVNTLARDPNPAFEPVRTGGAHLLQCATLAAEALGALGARAPRLIDAALERRTAIHAVVPVPPAIHERCAQLVQEMGAETLVREMERLVVLWDEDVVSMTSLAATTAVSTAALWYTRLQGLRALLVLLSMFTQVPALAAVHTRAWKAWRDVRARHVLASTSSAHTGSALLLQEAIQARVPLHTDVRTLCASLLPHAPSAVLTCLASWDDVASRWLCAQAEARLHRPHAAWEGWAAAAAEATHATQPDARVLWEMLPAALTPAQTPATRRFYYWREAAASLEAAVDVALKCYSQALQALEEGADVPEGDAREVWTLTVRAQLALHMYEAASASVLAMPFEELRMASLTALVTALCEASEVGTLLRLDLLEWQPHVERTLSFQARHAAPLAHPPYFHVLYAYHMSRGDYKSAAASMYQHAHRLRALTTSDEATAREGAVRQAQSFLAAINALALLPPAHAWFADAPADTAAEAPLVPATQPLPPPATRALRGCVTQYLPRRAPSLAVVQLADVRREYHALLLRLELMRTYPELAHPSTPWRAEDAMYLFVVNDDMDAAWAAAQQLSLPLDSVVDVLAQKCMTLERAFRARVEAQQRDASASGADAVAEALVAQRWDDEEAAEPEAAFLQRSARAVSWPGRAHERAWRYLLLHLDMAAPADALRYRRIVAERLVAADAWDLAPASFATWFHTHAPDVLLRVWMRAGALDAALRLCLDVLASRASPVCVPYTLMDSVLAAVERTPDLAARAKELRDALRAHSEARAPPVARQAAVGGL</sequence>
<accession>A0AAF0ECG1</accession>
<dbReference type="Pfam" id="PF23354">
    <property type="entry name" value="TPR_NUP160_120_M"/>
    <property type="match status" value="1"/>
</dbReference>
<dbReference type="GO" id="GO:0005643">
    <property type="term" value="C:nuclear pore"/>
    <property type="evidence" value="ECO:0007669"/>
    <property type="project" value="TreeGrafter"/>
</dbReference>
<evidence type="ECO:0000259" key="4">
    <source>
        <dbReference type="Pfam" id="PF11715"/>
    </source>
</evidence>
<gene>
    <name evidence="6" type="ORF">MEQU1_001677</name>
</gene>
<dbReference type="Proteomes" id="UP001214415">
    <property type="component" value="Chromosome 3"/>
</dbReference>
<feature type="domain" description="Nucleoporin Nup120/160 beta-propeller" evidence="4">
    <location>
        <begin position="65"/>
        <end position="461"/>
    </location>
</feature>
<organism evidence="6 7">
    <name type="scientific">Malassezia equina</name>
    <dbReference type="NCBI Taxonomy" id="1381935"/>
    <lineage>
        <taxon>Eukaryota</taxon>
        <taxon>Fungi</taxon>
        <taxon>Dikarya</taxon>
        <taxon>Basidiomycota</taxon>
        <taxon>Ustilaginomycotina</taxon>
        <taxon>Malasseziomycetes</taxon>
        <taxon>Malasseziales</taxon>
        <taxon>Malasseziaceae</taxon>
        <taxon>Malassezia</taxon>
    </lineage>
</organism>
<dbReference type="InterPro" id="IPR056535">
    <property type="entry name" value="TPR_NUP160_M"/>
</dbReference>
<evidence type="ECO:0000313" key="7">
    <source>
        <dbReference type="Proteomes" id="UP001214415"/>
    </source>
</evidence>
<keyword evidence="7" id="KW-1185">Reference proteome</keyword>
<protein>
    <recommendedName>
        <fullName evidence="8">Nuclear pore complex protein Nup160</fullName>
    </recommendedName>
</protein>
<dbReference type="GO" id="GO:0017056">
    <property type="term" value="F:structural constituent of nuclear pore"/>
    <property type="evidence" value="ECO:0007669"/>
    <property type="project" value="TreeGrafter"/>
</dbReference>
<evidence type="ECO:0000259" key="5">
    <source>
        <dbReference type="Pfam" id="PF23354"/>
    </source>
</evidence>
<reference evidence="6" key="1">
    <citation type="submission" date="2023-03" db="EMBL/GenBank/DDBJ databases">
        <title>Mating type loci evolution in Malassezia.</title>
        <authorList>
            <person name="Coelho M.A."/>
        </authorList>
    </citation>
    <scope>NUCLEOTIDE SEQUENCE</scope>
    <source>
        <strain evidence="6">CBS 12830</strain>
    </source>
</reference>
<evidence type="ECO:0000256" key="2">
    <source>
        <dbReference type="ARBA" id="ARBA00022448"/>
    </source>
</evidence>
<dbReference type="PANTHER" id="PTHR21286">
    <property type="entry name" value="NUCLEAR PORE COMPLEX PROTEIN NUP160"/>
    <property type="match status" value="1"/>
</dbReference>
<keyword evidence="3" id="KW-0539">Nucleus</keyword>
<keyword evidence="2" id="KW-0813">Transport</keyword>
<proteinExistence type="predicted"/>
<feature type="domain" description="NUP160 middle TPR" evidence="5">
    <location>
        <begin position="778"/>
        <end position="1023"/>
    </location>
</feature>
<comment type="subcellular location">
    <subcellularLocation>
        <location evidence="1">Nucleus</location>
    </subcellularLocation>
</comment>
<evidence type="ECO:0000256" key="3">
    <source>
        <dbReference type="ARBA" id="ARBA00023242"/>
    </source>
</evidence>
<dbReference type="Pfam" id="PF11715">
    <property type="entry name" value="Beta-prop_Nup120_160"/>
    <property type="match status" value="1"/>
</dbReference>
<dbReference type="InterPro" id="IPR021717">
    <property type="entry name" value="Nucleoporin_Nup160"/>
</dbReference>
<evidence type="ECO:0000256" key="1">
    <source>
        <dbReference type="ARBA" id="ARBA00004123"/>
    </source>
</evidence>
<evidence type="ECO:0008006" key="8">
    <source>
        <dbReference type="Google" id="ProtNLM"/>
    </source>
</evidence>